<sequence length="350" mass="40303">MKKDDFIISKVIKNVGIIYFNRPKKINAINLKMVKDIRNILEKWEKDDGIRAILFESKSSKGFCSGGDLVHLYNDFIINDECQDKDELFVKEFDLDKYVASYKKPIVSYWKGIVMGGGIGISINSDFIISDESVKWAMPETRLGFVPDVGVGKFISSLPQALGQYLGLCGGSLASPDLIKHGLAHVYIDSKDYEKIREKFFELSENYEGNELIGKLREEAEKYKKEIHETLVEKNADKIEKYFSGETLAEIYEKLEDNKEDGFASDILKDLRGKSQFMLALQFEKYFIGKDLTYVETVDLDQKILKYSLEVGEMQEGIRYKMIDKDNNPDWKYKSLDEVKIEEVKKLLES</sequence>
<dbReference type="AlphaFoldDB" id="A0A133PQS6"/>
<dbReference type="Gene3D" id="3.90.226.10">
    <property type="entry name" value="2-enoyl-CoA Hydratase, Chain A, domain 1"/>
    <property type="match status" value="1"/>
</dbReference>
<dbReference type="Proteomes" id="UP000070174">
    <property type="component" value="Unassembled WGS sequence"/>
</dbReference>
<dbReference type="Pfam" id="PF16113">
    <property type="entry name" value="ECH_2"/>
    <property type="match status" value="1"/>
</dbReference>
<dbReference type="GO" id="GO:0016853">
    <property type="term" value="F:isomerase activity"/>
    <property type="evidence" value="ECO:0007669"/>
    <property type="project" value="UniProtKB-KW"/>
</dbReference>
<dbReference type="GO" id="GO:0006574">
    <property type="term" value="P:L-valine catabolic process"/>
    <property type="evidence" value="ECO:0007669"/>
    <property type="project" value="TreeGrafter"/>
</dbReference>
<dbReference type="PANTHER" id="PTHR43176:SF3">
    <property type="entry name" value="3-HYDROXYISOBUTYRYL-COA HYDROLASE, MITOCHONDRIAL"/>
    <property type="match status" value="1"/>
</dbReference>
<evidence type="ECO:0000313" key="5">
    <source>
        <dbReference type="EMBL" id="KXA30995.1"/>
    </source>
</evidence>
<dbReference type="PANTHER" id="PTHR43176">
    <property type="entry name" value="3-HYDROXYISOBUTYRYL-COA HYDROLASE-RELATED"/>
    <property type="match status" value="1"/>
</dbReference>
<evidence type="ECO:0000313" key="6">
    <source>
        <dbReference type="Proteomes" id="UP000070174"/>
    </source>
</evidence>
<dbReference type="EMBL" id="LRQE01000021">
    <property type="protein sequence ID" value="KXA30995.1"/>
    <property type="molecule type" value="Genomic_DNA"/>
</dbReference>
<reference evidence="5 6" key="1">
    <citation type="submission" date="2016-01" db="EMBL/GenBank/DDBJ databases">
        <authorList>
            <person name="Oliw E.H."/>
        </authorList>
    </citation>
    <scope>NUCLEOTIDE SEQUENCE [LARGE SCALE GENOMIC DNA]</scope>
    <source>
        <strain evidence="5 6">CMW7756A</strain>
    </source>
</reference>
<comment type="caution">
    <text evidence="5">The sequence shown here is derived from an EMBL/GenBank/DDBJ whole genome shotgun (WGS) entry which is preliminary data.</text>
</comment>
<dbReference type="EC" id="3.1.2.4" evidence="2"/>
<dbReference type="PATRIC" id="fig|54005.3.peg.585"/>
<dbReference type="GO" id="GO:0003860">
    <property type="term" value="F:3-hydroxyisobutyryl-CoA hydrolase activity"/>
    <property type="evidence" value="ECO:0007669"/>
    <property type="project" value="UniProtKB-EC"/>
</dbReference>
<evidence type="ECO:0000256" key="1">
    <source>
        <dbReference type="ARBA" id="ARBA00001709"/>
    </source>
</evidence>
<evidence type="ECO:0000259" key="4">
    <source>
        <dbReference type="Pfam" id="PF16113"/>
    </source>
</evidence>
<accession>A0A133PQS6</accession>
<protein>
    <recommendedName>
        <fullName evidence="2">3-hydroxyisobutyryl-CoA hydrolase</fullName>
        <ecNumber evidence="2">3.1.2.4</ecNumber>
    </recommendedName>
</protein>
<feature type="domain" description="Enoyl-CoA hydratase/isomerase" evidence="4">
    <location>
        <begin position="15"/>
        <end position="347"/>
    </location>
</feature>
<proteinExistence type="predicted"/>
<organism evidence="5">
    <name type="scientific">Peptoniphilus harei</name>
    <dbReference type="NCBI Taxonomy" id="54005"/>
    <lineage>
        <taxon>Bacteria</taxon>
        <taxon>Bacillati</taxon>
        <taxon>Bacillota</taxon>
        <taxon>Tissierellia</taxon>
        <taxon>Tissierellales</taxon>
        <taxon>Peptoniphilaceae</taxon>
        <taxon>Peptoniphilus</taxon>
    </lineage>
</organism>
<dbReference type="SUPFAM" id="SSF52096">
    <property type="entry name" value="ClpP/crotonase"/>
    <property type="match status" value="1"/>
</dbReference>
<dbReference type="InterPro" id="IPR045004">
    <property type="entry name" value="ECH_dom"/>
</dbReference>
<dbReference type="RefSeq" id="WP_060799833.1">
    <property type="nucleotide sequence ID" value="NZ_KQ957096.1"/>
</dbReference>
<gene>
    <name evidence="5" type="ORF">HMPREF3229_00593</name>
</gene>
<evidence type="ECO:0000256" key="3">
    <source>
        <dbReference type="ARBA" id="ARBA00022801"/>
    </source>
</evidence>
<keyword evidence="5" id="KW-0413">Isomerase</keyword>
<dbReference type="InterPro" id="IPR029045">
    <property type="entry name" value="ClpP/crotonase-like_dom_sf"/>
</dbReference>
<keyword evidence="3" id="KW-0378">Hydrolase</keyword>
<evidence type="ECO:0000256" key="2">
    <source>
        <dbReference type="ARBA" id="ARBA00011915"/>
    </source>
</evidence>
<name>A0A133PQS6_9FIRM</name>
<comment type="catalytic activity">
    <reaction evidence="1">
        <text>3-hydroxy-2-methylpropanoyl-CoA + H2O = 3-hydroxy-2-methylpropanoate + CoA + H(+)</text>
        <dbReference type="Rhea" id="RHEA:20888"/>
        <dbReference type="ChEBI" id="CHEBI:11805"/>
        <dbReference type="ChEBI" id="CHEBI:15377"/>
        <dbReference type="ChEBI" id="CHEBI:15378"/>
        <dbReference type="ChEBI" id="CHEBI:57287"/>
        <dbReference type="ChEBI" id="CHEBI:57340"/>
        <dbReference type="EC" id="3.1.2.4"/>
    </reaction>
</comment>
<dbReference type="InterPro" id="IPR032259">
    <property type="entry name" value="HIBYL-CoA-H"/>
</dbReference>
<dbReference type="NCBIfam" id="NF004127">
    <property type="entry name" value="PRK05617.1"/>
    <property type="match status" value="1"/>
</dbReference>
<dbReference type="CDD" id="cd06558">
    <property type="entry name" value="crotonase-like"/>
    <property type="match status" value="1"/>
</dbReference>